<dbReference type="Proteomes" id="UP000185547">
    <property type="component" value="Unassembled WGS sequence"/>
</dbReference>
<reference evidence="1 2" key="1">
    <citation type="submission" date="2017-01" db="EMBL/GenBank/DDBJ databases">
        <authorList>
            <person name="Varghese N."/>
            <person name="Submissions S."/>
        </authorList>
    </citation>
    <scope>NUCLEOTIDE SEQUENCE [LARGE SCALE GENOMIC DNA]</scope>
    <source>
        <strain evidence="1 2">DSM 44280</strain>
    </source>
</reference>
<dbReference type="AlphaFoldDB" id="A0A9X8R5T4"/>
<dbReference type="Pfam" id="PF14078">
    <property type="entry name" value="DUF4259"/>
    <property type="match status" value="1"/>
</dbReference>
<name>A0A9X8R5T4_9CORY</name>
<evidence type="ECO:0008006" key="3">
    <source>
        <dbReference type="Google" id="ProtNLM"/>
    </source>
</evidence>
<comment type="caution">
    <text evidence="1">The sequence shown here is derived from an EMBL/GenBank/DDBJ whole genome shotgun (WGS) entry which is preliminary data.</text>
</comment>
<keyword evidence="2" id="KW-1185">Reference proteome</keyword>
<organism evidence="1 2">
    <name type="scientific">Corynebacterium afermentans</name>
    <dbReference type="NCBI Taxonomy" id="38286"/>
    <lineage>
        <taxon>Bacteria</taxon>
        <taxon>Bacillati</taxon>
        <taxon>Actinomycetota</taxon>
        <taxon>Actinomycetes</taxon>
        <taxon>Mycobacteriales</taxon>
        <taxon>Corynebacteriaceae</taxon>
        <taxon>Corynebacterium</taxon>
    </lineage>
</organism>
<sequence>MFHLPFCLNLLCMGTWNTGPFDNDSANDAVNALVNGTFCMAQFRFECGLGSLGTDEAESVIALAALINGHLPEGFEDTIDYPFTLDDKQWIRRRAQAVLRPGGSALYSMWEETGELQEWLEASRKYAA</sequence>
<protein>
    <recommendedName>
        <fullName evidence="3">DUF4259 domain-containing protein</fullName>
    </recommendedName>
</protein>
<evidence type="ECO:0000313" key="1">
    <source>
        <dbReference type="EMBL" id="SIQ52195.1"/>
    </source>
</evidence>
<dbReference type="EMBL" id="FTMH01000017">
    <property type="protein sequence ID" value="SIQ52195.1"/>
    <property type="molecule type" value="Genomic_DNA"/>
</dbReference>
<proteinExistence type="predicted"/>
<accession>A0A9X8R5T4</accession>
<gene>
    <name evidence="1" type="ORF">SAMN05421802_11721</name>
</gene>
<dbReference type="InterPro" id="IPR025355">
    <property type="entry name" value="DUF4259"/>
</dbReference>
<evidence type="ECO:0000313" key="2">
    <source>
        <dbReference type="Proteomes" id="UP000185547"/>
    </source>
</evidence>